<dbReference type="Proteomes" id="UP000032049">
    <property type="component" value="Unassembled WGS sequence"/>
</dbReference>
<evidence type="ECO:0000313" key="1">
    <source>
        <dbReference type="EMBL" id="KIO78094.1"/>
    </source>
</evidence>
<protein>
    <submittedName>
        <fullName evidence="1">Uncharacterized protein</fullName>
    </submittedName>
</protein>
<evidence type="ECO:0000313" key="2">
    <source>
        <dbReference type="Proteomes" id="UP000032049"/>
    </source>
</evidence>
<reference evidence="1 2" key="1">
    <citation type="submission" date="2015-01" db="EMBL/GenBank/DDBJ databases">
        <title>Draft genome sequence of Pedobacter sp. NL19 isolated from sludge of an effluent treatment pond in an abandoned uranium mine.</title>
        <authorList>
            <person name="Santos T."/>
            <person name="Caetano T."/>
            <person name="Covas C."/>
            <person name="Cruz A."/>
            <person name="Mendo S."/>
        </authorList>
    </citation>
    <scope>NUCLEOTIDE SEQUENCE [LARGE SCALE GENOMIC DNA]</scope>
    <source>
        <strain evidence="1 2">NL19</strain>
    </source>
</reference>
<dbReference type="EMBL" id="JXRA01000024">
    <property type="protein sequence ID" value="KIO78094.1"/>
    <property type="molecule type" value="Genomic_DNA"/>
</dbReference>
<accession>A0A0D0FZW0</accession>
<gene>
    <name evidence="1" type="ORF">TH53_05745</name>
</gene>
<comment type="caution">
    <text evidence="1">The sequence shown here is derived from an EMBL/GenBank/DDBJ whole genome shotgun (WGS) entry which is preliminary data.</text>
</comment>
<proteinExistence type="predicted"/>
<keyword evidence="2" id="KW-1185">Reference proteome</keyword>
<dbReference type="AlphaFoldDB" id="A0A0D0FZW0"/>
<name>A0A0D0FZW0_9SPHI</name>
<dbReference type="STRING" id="1503925.TH53_05745"/>
<organism evidence="1 2">
    <name type="scientific">Pedobacter lusitanus</name>
    <dbReference type="NCBI Taxonomy" id="1503925"/>
    <lineage>
        <taxon>Bacteria</taxon>
        <taxon>Pseudomonadati</taxon>
        <taxon>Bacteroidota</taxon>
        <taxon>Sphingobacteriia</taxon>
        <taxon>Sphingobacteriales</taxon>
        <taxon>Sphingobacteriaceae</taxon>
        <taxon>Pedobacter</taxon>
    </lineage>
</organism>
<sequence>MKFAVRNKIPRLAKKNAHIMKLKFPILFTALIAVSVAACQQKETAKVETTGQDVAIPDSVLVDVRTAKEYVQNYAPHAGYVDQTEEEVSARAPKKPDTRCVWFSKERLRQMLNQLEQEKGDGVRFYMITYNKKYDTTLIGRKTPVPPKKYWGYNTLLMVSTKPVQTEDGILHFDYYENIVNQESIANKNTKVSKNGFIVTFVPENRGELCPPPSNCMSIGATLLIDTLKKPDLSPR</sequence>